<dbReference type="InterPro" id="IPR012938">
    <property type="entry name" value="Glc/Sorbosone_DH"/>
</dbReference>
<reference evidence="4" key="1">
    <citation type="submission" date="2017-09" db="EMBL/GenBank/DDBJ databases">
        <title>Brachybacterium sp. VM2412.</title>
        <authorList>
            <person name="Tak E.J."/>
            <person name="Bae J.-W."/>
        </authorList>
    </citation>
    <scope>NUCLEOTIDE SEQUENCE [LARGE SCALE GENOMIC DNA]</scope>
    <source>
        <strain evidence="4">VM2412</strain>
    </source>
</reference>
<dbReference type="SUPFAM" id="SSF50952">
    <property type="entry name" value="Soluble quinoprotein glucose dehydrogenase"/>
    <property type="match status" value="1"/>
</dbReference>
<dbReference type="Gene3D" id="2.120.10.30">
    <property type="entry name" value="TolB, C-terminal domain"/>
    <property type="match status" value="1"/>
</dbReference>
<dbReference type="AlphaFoldDB" id="A0A291GS67"/>
<feature type="signal peptide" evidence="1">
    <location>
        <begin position="1"/>
        <end position="22"/>
    </location>
</feature>
<evidence type="ECO:0000313" key="4">
    <source>
        <dbReference type="Proteomes" id="UP000218165"/>
    </source>
</evidence>
<dbReference type="InterPro" id="IPR011042">
    <property type="entry name" value="6-blade_b-propeller_TolB-like"/>
</dbReference>
<organism evidence="3 4">
    <name type="scientific">Brachybacterium vulturis</name>
    <dbReference type="NCBI Taxonomy" id="2017484"/>
    <lineage>
        <taxon>Bacteria</taxon>
        <taxon>Bacillati</taxon>
        <taxon>Actinomycetota</taxon>
        <taxon>Actinomycetes</taxon>
        <taxon>Micrococcales</taxon>
        <taxon>Dermabacteraceae</taxon>
        <taxon>Brachybacterium</taxon>
    </lineage>
</organism>
<keyword evidence="1" id="KW-0732">Signal</keyword>
<feature type="chain" id="PRO_5039081740" evidence="1">
    <location>
        <begin position="23"/>
        <end position="360"/>
    </location>
</feature>
<dbReference type="PANTHER" id="PTHR19328">
    <property type="entry name" value="HEDGEHOG-INTERACTING PROTEIN"/>
    <property type="match status" value="1"/>
</dbReference>
<protein>
    <submittedName>
        <fullName evidence="3">Glucose dehydrogenase</fullName>
    </submittedName>
</protein>
<dbReference type="InterPro" id="IPR011041">
    <property type="entry name" value="Quinoprot_gluc/sorb_DH_b-prop"/>
</dbReference>
<gene>
    <name evidence="3" type="ORF">CFK38_16600</name>
</gene>
<evidence type="ECO:0000259" key="2">
    <source>
        <dbReference type="Pfam" id="PF07995"/>
    </source>
</evidence>
<dbReference type="EMBL" id="CP023563">
    <property type="protein sequence ID" value="ATG52960.1"/>
    <property type="molecule type" value="Genomic_DNA"/>
</dbReference>
<proteinExistence type="predicted"/>
<dbReference type="KEGG" id="brz:CFK38_16600"/>
<dbReference type="RefSeq" id="WP_096804068.1">
    <property type="nucleotide sequence ID" value="NZ_CP023563.1"/>
</dbReference>
<dbReference type="PROSITE" id="PS51257">
    <property type="entry name" value="PROKAR_LIPOPROTEIN"/>
    <property type="match status" value="1"/>
</dbReference>
<keyword evidence="4" id="KW-1185">Reference proteome</keyword>
<evidence type="ECO:0000256" key="1">
    <source>
        <dbReference type="SAM" id="SignalP"/>
    </source>
</evidence>
<feature type="domain" description="Glucose/Sorbosone dehydrogenase" evidence="2">
    <location>
        <begin position="53"/>
        <end position="342"/>
    </location>
</feature>
<sequence length="360" mass="37072">MATSRRLLLSSVPLVAVGLLSACTGSSRSAPSDRPEPGAEAAPADTETLTSGLQAPWSIAFHGQTSLLSERDTARVLELTTDGATREVGVIDGVTPGGEGGLLGLAAHEGMLFSYATTDSGNRIERRALAGAPGQLALGAPEVLLDGIPSAANHNGGRLKIGPGGMLFATTGDAGDRRAAQDPDSLAGKILRLTPDGAVPEDNPFPGSPVFSYGHRNPQGLAWTADGQLVASEFGQNTWDELNLIEPGANYGWPDVEGIGGQEGLTDPLLQWSPAEASPSGIAIQDGTVFIACLRGQRLRAVPLADPQAQTELLVEEVGRLRDAVIAPDGSLCVLTNTTDGRGDPAPNGDRVLRVEVTGG</sequence>
<dbReference type="OrthoDB" id="9770043at2"/>
<accession>A0A291GS67</accession>
<dbReference type="Pfam" id="PF07995">
    <property type="entry name" value="GSDH"/>
    <property type="match status" value="1"/>
</dbReference>
<evidence type="ECO:0000313" key="3">
    <source>
        <dbReference type="EMBL" id="ATG52960.1"/>
    </source>
</evidence>
<dbReference type="Proteomes" id="UP000218165">
    <property type="component" value="Chromosome"/>
</dbReference>
<dbReference type="PANTHER" id="PTHR19328:SF13">
    <property type="entry name" value="HIPL1 PROTEIN"/>
    <property type="match status" value="1"/>
</dbReference>
<name>A0A291GS67_9MICO</name>